<keyword evidence="2 7" id="KW-0673">Quorum sensing</keyword>
<comment type="catalytic activity">
    <reaction evidence="6 8">
        <text>a fatty acyl-[ACP] + S-adenosyl-L-methionine = an N-acyl-L-homoserine lactone + S-methyl-5'-thioadenosine + holo-[ACP] + H(+)</text>
        <dbReference type="Rhea" id="RHEA:10096"/>
        <dbReference type="Rhea" id="RHEA-COMP:9685"/>
        <dbReference type="Rhea" id="RHEA-COMP:14125"/>
        <dbReference type="ChEBI" id="CHEBI:15378"/>
        <dbReference type="ChEBI" id="CHEBI:17509"/>
        <dbReference type="ChEBI" id="CHEBI:55474"/>
        <dbReference type="ChEBI" id="CHEBI:59789"/>
        <dbReference type="ChEBI" id="CHEBI:64479"/>
        <dbReference type="ChEBI" id="CHEBI:138651"/>
        <dbReference type="EC" id="2.3.1.184"/>
    </reaction>
</comment>
<dbReference type="InterPro" id="IPR018311">
    <property type="entry name" value="Autoind_synth_CS"/>
</dbReference>
<proteinExistence type="inferred from homology"/>
<keyword evidence="3 8" id="KW-0808">Transferase</keyword>
<dbReference type="SUPFAM" id="SSF55729">
    <property type="entry name" value="Acyl-CoA N-acyltransferases (Nat)"/>
    <property type="match status" value="1"/>
</dbReference>
<protein>
    <recommendedName>
        <fullName evidence="1 8">Acyl-homoserine-lactone synthase</fullName>
        <ecNumber evidence="1 8">2.3.1.184</ecNumber>
    </recommendedName>
    <alternativeName>
        <fullName evidence="8">Autoinducer synthesis protein</fullName>
    </alternativeName>
</protein>
<evidence type="ECO:0000313" key="10">
    <source>
        <dbReference type="Proteomes" id="UP000295351"/>
    </source>
</evidence>
<dbReference type="GO" id="GO:0007165">
    <property type="term" value="P:signal transduction"/>
    <property type="evidence" value="ECO:0007669"/>
    <property type="project" value="TreeGrafter"/>
</dbReference>
<dbReference type="EC" id="2.3.1.184" evidence="1 8"/>
<dbReference type="GO" id="GO:0061579">
    <property type="term" value="F:N-acyl homoserine lactone synthase activity"/>
    <property type="evidence" value="ECO:0007669"/>
    <property type="project" value="UniProtKB-UniRule"/>
</dbReference>
<dbReference type="AlphaFoldDB" id="A0A4R2BXJ2"/>
<evidence type="ECO:0000256" key="1">
    <source>
        <dbReference type="ARBA" id="ARBA00012340"/>
    </source>
</evidence>
<dbReference type="PRINTS" id="PR01549">
    <property type="entry name" value="AUTOINDCRSYN"/>
</dbReference>
<evidence type="ECO:0000256" key="5">
    <source>
        <dbReference type="ARBA" id="ARBA00022929"/>
    </source>
</evidence>
<gene>
    <name evidence="9" type="ORF">EV665_14618</name>
</gene>
<keyword evidence="5 7" id="KW-0071">Autoinducer synthesis</keyword>
<comment type="similarity">
    <text evidence="7 8">Belongs to the autoinducer synthase family.</text>
</comment>
<evidence type="ECO:0000256" key="6">
    <source>
        <dbReference type="ARBA" id="ARBA00048576"/>
    </source>
</evidence>
<keyword evidence="10" id="KW-1185">Reference proteome</keyword>
<dbReference type="Proteomes" id="UP000295351">
    <property type="component" value="Unassembled WGS sequence"/>
</dbReference>
<dbReference type="PROSITE" id="PS51187">
    <property type="entry name" value="AUTOINDUCER_SYNTH_2"/>
    <property type="match status" value="1"/>
</dbReference>
<dbReference type="InterPro" id="IPR016181">
    <property type="entry name" value="Acyl_CoA_acyltransferase"/>
</dbReference>
<name>A0A4R2BXJ2_SHIGR</name>
<reference evidence="9 10" key="1">
    <citation type="submission" date="2019-03" db="EMBL/GenBank/DDBJ databases">
        <title>Genomic Encyclopedia of Type Strains, Phase IV (KMG-IV): sequencing the most valuable type-strain genomes for metagenomic binning, comparative biology and taxonomic classification.</title>
        <authorList>
            <person name="Goeker M."/>
        </authorList>
    </citation>
    <scope>NUCLEOTIDE SEQUENCE [LARGE SCALE GENOMIC DNA]</scope>
    <source>
        <strain evidence="9 10">DSM 18401</strain>
    </source>
</reference>
<evidence type="ECO:0000256" key="3">
    <source>
        <dbReference type="ARBA" id="ARBA00022679"/>
    </source>
</evidence>
<organism evidence="9 10">
    <name type="scientific">Shinella granuli</name>
    <dbReference type="NCBI Taxonomy" id="323621"/>
    <lineage>
        <taxon>Bacteria</taxon>
        <taxon>Pseudomonadati</taxon>
        <taxon>Pseudomonadota</taxon>
        <taxon>Alphaproteobacteria</taxon>
        <taxon>Hyphomicrobiales</taxon>
        <taxon>Rhizobiaceae</taxon>
        <taxon>Shinella</taxon>
    </lineage>
</organism>
<evidence type="ECO:0000256" key="4">
    <source>
        <dbReference type="ARBA" id="ARBA00022691"/>
    </source>
</evidence>
<comment type="caution">
    <text evidence="9">The sequence shown here is derived from an EMBL/GenBank/DDBJ whole genome shotgun (WGS) entry which is preliminary data.</text>
</comment>
<evidence type="ECO:0000256" key="2">
    <source>
        <dbReference type="ARBA" id="ARBA00022654"/>
    </source>
</evidence>
<dbReference type="Gene3D" id="3.40.630.30">
    <property type="match status" value="1"/>
</dbReference>
<accession>A0A4R2BXJ2</accession>
<keyword evidence="4 8" id="KW-0949">S-adenosyl-L-methionine</keyword>
<evidence type="ECO:0000313" key="9">
    <source>
        <dbReference type="EMBL" id="TCN32708.1"/>
    </source>
</evidence>
<dbReference type="PROSITE" id="PS00949">
    <property type="entry name" value="AUTOINDUCER_SYNTH_1"/>
    <property type="match status" value="1"/>
</dbReference>
<dbReference type="GO" id="GO:0009372">
    <property type="term" value="P:quorum sensing"/>
    <property type="evidence" value="ECO:0007669"/>
    <property type="project" value="UniProtKB-UniRule"/>
</dbReference>
<dbReference type="Pfam" id="PF00765">
    <property type="entry name" value="Autoind_synth"/>
    <property type="match status" value="1"/>
</dbReference>
<evidence type="ECO:0000256" key="7">
    <source>
        <dbReference type="PROSITE-ProRule" id="PRU00533"/>
    </source>
</evidence>
<dbReference type="EMBL" id="SLVX01000046">
    <property type="protein sequence ID" value="TCN32708.1"/>
    <property type="molecule type" value="Genomic_DNA"/>
</dbReference>
<evidence type="ECO:0000256" key="8">
    <source>
        <dbReference type="RuleBase" id="RU361135"/>
    </source>
</evidence>
<dbReference type="PANTHER" id="PTHR39322">
    <property type="entry name" value="ACYL-HOMOSERINE-LACTONE SYNTHASE"/>
    <property type="match status" value="1"/>
</dbReference>
<dbReference type="InterPro" id="IPR001690">
    <property type="entry name" value="Autoind_synthase"/>
</dbReference>
<feature type="non-terminal residue" evidence="9">
    <location>
        <position position="1"/>
    </location>
</feature>
<sequence length="232" mass="25940">TSIGEMIVAHDISHGLNDNQQVRADGLRRRDTFRLRKRVFHDQLGWAVTIDGDCERDEYDALRPAYLMWCNDRADRLYGTLRLMPTTGPTLLYDVFRNTFAGANLIAPGIYEGTRMCLDEETLSVDFPSLETGKAFGMLLLALCECGLSHGIETLVSNYEPHLARVYRRAGLAVEEVGRADGYGRSPVCCGIFEVSEEVRTRMQQTLGVAAPLYAGYRPRKIANSETVRISA</sequence>
<dbReference type="PANTHER" id="PTHR39322:SF1">
    <property type="entry name" value="ISOVALERYL-HOMOSERINE LACTONE SYNTHASE"/>
    <property type="match status" value="1"/>
</dbReference>